<sequence>MKISIIIYGLVISVLVALVLDLLVRRDGYLQGVEMSITDRYYTFREPTRKEEPRIVILGIEEEDITRSDIGYPLFDKQLADALKKLISLEPKAIGVDLYRDLPVPITSNFTPSIAEYFTKEKTILDEVLVQNKNIICITKLGDKDHPTIKPPPAIKDSVDFGGQVSCNDISVDTVDNLIRRGMLFQDDMDGNTFYSFTLQLAVQLLGQDFISQPDENDPALLQLGKARIRPFEGNEGPYSNHPGGGFTYLLDNLGPKEFTTFTFSQFVDGEITENDIKDKLVLLGATAESLHDYSATPYNMKEPGIEIHAQMLDQILRMVELGDEPIKTYSTNTESVLIFVFALLGVALAISGRSVLLLVLSSLVLVFGLIGGSVLLFVKYNTWIPVLPMLLSLLGSAMVALFYLFFTEGKEKKMMRGMFGPMVGPSVLKFMEENPESVGLTGARKTATILFSDVAGFTTISEKLSASDLSAVLNVYLTPMTNIIMNYNGMIDKYEGDAIMANFGVPVWDPDEAESHAWKCCHSAIEQMEKLEELNKGVLKTDYDLELGVRFGINSGEVSAGNMGSDQRFQYTVMGDTVNQAARFEPGCKIFGVSIMIGGTTYDFAKDKIEARFLGLLRAKGKESSVRVYELLAKKGMLPDDRIELVTKFEEAWETYSHKDFTKAKSMFDGCLAIDPNDEPSKIFANQCVEFTKSPPPEKWSGEWIQLTK</sequence>
<feature type="transmembrane region" description="Helical" evidence="1">
    <location>
        <begin position="383"/>
        <end position="407"/>
    </location>
</feature>
<keyword evidence="1" id="KW-0812">Transmembrane</keyword>
<name>A0A381Z9S7_9ZZZZ</name>
<dbReference type="Pfam" id="PF05226">
    <property type="entry name" value="CHASE2"/>
    <property type="match status" value="1"/>
</dbReference>
<dbReference type="PANTHER" id="PTHR43081:SF1">
    <property type="entry name" value="ADENYLATE CYCLASE, TERMINAL-DIFFERENTIATION SPECIFIC"/>
    <property type="match status" value="1"/>
</dbReference>
<feature type="domain" description="Guanylate cyclase" evidence="2">
    <location>
        <begin position="449"/>
        <end position="586"/>
    </location>
</feature>
<dbReference type="EMBL" id="UINC01020338">
    <property type="protein sequence ID" value="SVA85503.1"/>
    <property type="molecule type" value="Genomic_DNA"/>
</dbReference>
<evidence type="ECO:0000256" key="1">
    <source>
        <dbReference type="SAM" id="Phobius"/>
    </source>
</evidence>
<reference evidence="3" key="1">
    <citation type="submission" date="2018-05" db="EMBL/GenBank/DDBJ databases">
        <authorList>
            <person name="Lanie J.A."/>
            <person name="Ng W.-L."/>
            <person name="Kazmierczak K.M."/>
            <person name="Andrzejewski T.M."/>
            <person name="Davidsen T.M."/>
            <person name="Wayne K.J."/>
            <person name="Tettelin H."/>
            <person name="Glass J.I."/>
            <person name="Rusch D."/>
            <person name="Podicherti R."/>
            <person name="Tsui H.-C.T."/>
            <person name="Winkler M.E."/>
        </authorList>
    </citation>
    <scope>NUCLEOTIDE SEQUENCE</scope>
</reference>
<dbReference type="PANTHER" id="PTHR43081">
    <property type="entry name" value="ADENYLATE CYCLASE, TERMINAL-DIFFERENTIATION SPECIFIC-RELATED"/>
    <property type="match status" value="1"/>
</dbReference>
<dbReference type="Pfam" id="PF00211">
    <property type="entry name" value="Guanylate_cyc"/>
    <property type="match status" value="1"/>
</dbReference>
<evidence type="ECO:0000259" key="2">
    <source>
        <dbReference type="PROSITE" id="PS50125"/>
    </source>
</evidence>
<dbReference type="InterPro" id="IPR029787">
    <property type="entry name" value="Nucleotide_cyclase"/>
</dbReference>
<dbReference type="PROSITE" id="PS50125">
    <property type="entry name" value="GUANYLATE_CYCLASE_2"/>
    <property type="match status" value="1"/>
</dbReference>
<dbReference type="SUPFAM" id="SSF55073">
    <property type="entry name" value="Nucleotide cyclase"/>
    <property type="match status" value="1"/>
</dbReference>
<dbReference type="GO" id="GO:0035556">
    <property type="term" value="P:intracellular signal transduction"/>
    <property type="evidence" value="ECO:0007669"/>
    <property type="project" value="InterPro"/>
</dbReference>
<dbReference type="InterPro" id="IPR050697">
    <property type="entry name" value="Adenylyl/Guanylyl_Cyclase_3/4"/>
</dbReference>
<keyword evidence="1" id="KW-1133">Transmembrane helix</keyword>
<evidence type="ECO:0000313" key="3">
    <source>
        <dbReference type="EMBL" id="SVA85503.1"/>
    </source>
</evidence>
<feature type="transmembrane region" description="Helical" evidence="1">
    <location>
        <begin position="6"/>
        <end position="24"/>
    </location>
</feature>
<protein>
    <recommendedName>
        <fullName evidence="2">Guanylate cyclase domain-containing protein</fullName>
    </recommendedName>
</protein>
<dbReference type="SMART" id="SM00044">
    <property type="entry name" value="CYCc"/>
    <property type="match status" value="1"/>
</dbReference>
<keyword evidence="1" id="KW-0472">Membrane</keyword>
<dbReference type="InterPro" id="IPR001054">
    <property type="entry name" value="A/G_cyclase"/>
</dbReference>
<proteinExistence type="predicted"/>
<feature type="transmembrane region" description="Helical" evidence="1">
    <location>
        <begin position="338"/>
        <end position="371"/>
    </location>
</feature>
<dbReference type="GO" id="GO:0006171">
    <property type="term" value="P:cAMP biosynthetic process"/>
    <property type="evidence" value="ECO:0007669"/>
    <property type="project" value="TreeGrafter"/>
</dbReference>
<gene>
    <name evidence="3" type="ORF">METZ01_LOCUS138357</name>
</gene>
<dbReference type="CDD" id="cd07302">
    <property type="entry name" value="CHD"/>
    <property type="match status" value="1"/>
</dbReference>
<dbReference type="Gene3D" id="3.30.70.1230">
    <property type="entry name" value="Nucleotide cyclase"/>
    <property type="match status" value="1"/>
</dbReference>
<dbReference type="InterPro" id="IPR007890">
    <property type="entry name" value="CHASE2"/>
</dbReference>
<accession>A0A381Z9S7</accession>
<organism evidence="3">
    <name type="scientific">marine metagenome</name>
    <dbReference type="NCBI Taxonomy" id="408172"/>
    <lineage>
        <taxon>unclassified sequences</taxon>
        <taxon>metagenomes</taxon>
        <taxon>ecological metagenomes</taxon>
    </lineage>
</organism>
<dbReference type="SMART" id="SM01080">
    <property type="entry name" value="CHASE2"/>
    <property type="match status" value="1"/>
</dbReference>
<dbReference type="AlphaFoldDB" id="A0A381Z9S7"/>